<name>A0A183FAX3_HELPZ</name>
<dbReference type="AlphaFoldDB" id="A0A183FAX3"/>
<dbReference type="WBParaSite" id="HPBE_0000331501-mRNA-1">
    <property type="protein sequence ID" value="HPBE_0000331501-mRNA-1"/>
    <property type="gene ID" value="HPBE_0000331501"/>
</dbReference>
<dbReference type="EMBL" id="UZAH01007994">
    <property type="protein sequence ID" value="VDO33539.1"/>
    <property type="molecule type" value="Genomic_DNA"/>
</dbReference>
<accession>A0A3P7UNP4</accession>
<reference evidence="3" key="2">
    <citation type="submission" date="2019-09" db="UniProtKB">
        <authorList>
            <consortium name="WormBaseParasite"/>
        </authorList>
    </citation>
    <scope>IDENTIFICATION</scope>
</reference>
<accession>A0A183FAX3</accession>
<dbReference type="OrthoDB" id="5839449at2759"/>
<keyword evidence="2" id="KW-1185">Reference proteome</keyword>
<reference evidence="1 2" key="1">
    <citation type="submission" date="2018-11" db="EMBL/GenBank/DDBJ databases">
        <authorList>
            <consortium name="Pathogen Informatics"/>
        </authorList>
    </citation>
    <scope>NUCLEOTIDE SEQUENCE [LARGE SCALE GENOMIC DNA]</scope>
</reference>
<proteinExistence type="predicted"/>
<sequence length="157" mass="16820">MTTGDFELWRVSINDGASERILEQSGCGGVAQLAVSPCSRYVAVITTRLQVFVIDVKKKESRLLRVNLPIDVTFTDGDSLFVLGATAGFGEPTATTKVLFEFPKSGGADRRSASMVDLFGGPGFRAVSINAGPNDQLVVVASNGQWVLIDKVCRGFF</sequence>
<dbReference type="SUPFAM" id="SSF50952">
    <property type="entry name" value="Soluble quinoprotein glucose dehydrogenase"/>
    <property type="match status" value="1"/>
</dbReference>
<dbReference type="InterPro" id="IPR011041">
    <property type="entry name" value="Quinoprot_gluc/sorb_DH_b-prop"/>
</dbReference>
<dbReference type="Proteomes" id="UP000050761">
    <property type="component" value="Unassembled WGS sequence"/>
</dbReference>
<organism evidence="2 3">
    <name type="scientific">Heligmosomoides polygyrus</name>
    <name type="common">Parasitic roundworm</name>
    <dbReference type="NCBI Taxonomy" id="6339"/>
    <lineage>
        <taxon>Eukaryota</taxon>
        <taxon>Metazoa</taxon>
        <taxon>Ecdysozoa</taxon>
        <taxon>Nematoda</taxon>
        <taxon>Chromadorea</taxon>
        <taxon>Rhabditida</taxon>
        <taxon>Rhabditina</taxon>
        <taxon>Rhabditomorpha</taxon>
        <taxon>Strongyloidea</taxon>
        <taxon>Heligmosomidae</taxon>
        <taxon>Heligmosomoides</taxon>
    </lineage>
</organism>
<evidence type="ECO:0000313" key="2">
    <source>
        <dbReference type="Proteomes" id="UP000050761"/>
    </source>
</evidence>
<gene>
    <name evidence="1" type="ORF">HPBE_LOCUS3316</name>
</gene>
<evidence type="ECO:0000313" key="3">
    <source>
        <dbReference type="WBParaSite" id="HPBE_0000331501-mRNA-1"/>
    </source>
</evidence>
<protein>
    <submittedName>
        <fullName evidence="3">MMS1_N domain-containing protein</fullName>
    </submittedName>
</protein>
<evidence type="ECO:0000313" key="1">
    <source>
        <dbReference type="EMBL" id="VDO33539.1"/>
    </source>
</evidence>